<gene>
    <name evidence="1" type="ORF">BECKLPF1236A_GA0070988_100041</name>
    <name evidence="2" type="ORF">BECKLPF1236C_GA0070990_100056</name>
</gene>
<accession>A0A450X257</accession>
<sequence>MGKIIANASITNLFDREARICCDAFVDTGSAHMVLPSAWKERLGNLDTIETVDCETATQQLVKGDIRGPVEIKIEGFCPIYSEVLFLDMSPTDGIYEPLIGYIVLEQAQAAVDMLRHRLLHVGKVDLKRANVDVDMRSGNSRKVLMDNCIVSISDTMREVFKEKKLDWGDSIQKVEILGYKRKPLPDENEIWRRNQIECLPTIGRLAREKIISLYTYSELQFEGWKRGRSFNIGNILSNVEINKVYADVERSYFSSMEIGNDIKTEQLIEFCKFLLTEDIEKLAKQLAEYDYPNFLLDNLRGVQRFRDLCKGLYEKQFPDAFHLWTAEANGIEFFLTIDRKFIHVMTKIKKISLPCRPLSPCELLQMLRIEEKDSFEYKEDQFYDFFGRPA</sequence>
<evidence type="ECO:0008006" key="3">
    <source>
        <dbReference type="Google" id="ProtNLM"/>
    </source>
</evidence>
<protein>
    <recommendedName>
        <fullName evidence="3">Aspartyl protease</fullName>
    </recommendedName>
</protein>
<dbReference type="Gene3D" id="2.40.70.10">
    <property type="entry name" value="Acid Proteases"/>
    <property type="match status" value="1"/>
</dbReference>
<evidence type="ECO:0000313" key="2">
    <source>
        <dbReference type="EMBL" id="VFK23365.1"/>
    </source>
</evidence>
<dbReference type="InterPro" id="IPR021109">
    <property type="entry name" value="Peptidase_aspartic_dom_sf"/>
</dbReference>
<name>A0A450X257_9GAMM</name>
<organism evidence="2">
    <name type="scientific">Candidatus Kentrum sp. LPFa</name>
    <dbReference type="NCBI Taxonomy" id="2126335"/>
    <lineage>
        <taxon>Bacteria</taxon>
        <taxon>Pseudomonadati</taxon>
        <taxon>Pseudomonadota</taxon>
        <taxon>Gammaproteobacteria</taxon>
        <taxon>Candidatus Kentrum</taxon>
    </lineage>
</organism>
<dbReference type="EMBL" id="CAADFM010000004">
    <property type="protein sequence ID" value="VFK06676.1"/>
    <property type="molecule type" value="Genomic_DNA"/>
</dbReference>
<dbReference type="EMBL" id="CAADFP010000005">
    <property type="protein sequence ID" value="VFK23365.1"/>
    <property type="molecule type" value="Genomic_DNA"/>
</dbReference>
<reference evidence="2" key="1">
    <citation type="submission" date="2019-02" db="EMBL/GenBank/DDBJ databases">
        <authorList>
            <person name="Gruber-Vodicka R. H."/>
            <person name="Seah K. B. B."/>
        </authorList>
    </citation>
    <scope>NUCLEOTIDE SEQUENCE</scope>
    <source>
        <strain evidence="1">BECK_S312</strain>
        <strain evidence="2">BECK_S426</strain>
    </source>
</reference>
<proteinExistence type="predicted"/>
<dbReference type="AlphaFoldDB" id="A0A450X257"/>
<evidence type="ECO:0000313" key="1">
    <source>
        <dbReference type="EMBL" id="VFK06676.1"/>
    </source>
</evidence>